<dbReference type="SUPFAM" id="SSF54197">
    <property type="entry name" value="HIT-like"/>
    <property type="match status" value="2"/>
</dbReference>
<organism evidence="4 5">
    <name type="scientific">Methanolobus halotolerans</name>
    <dbReference type="NCBI Taxonomy" id="2052935"/>
    <lineage>
        <taxon>Archaea</taxon>
        <taxon>Methanobacteriati</taxon>
        <taxon>Methanobacteriota</taxon>
        <taxon>Stenosarchaea group</taxon>
        <taxon>Methanomicrobia</taxon>
        <taxon>Methanosarcinales</taxon>
        <taxon>Methanosarcinaceae</taxon>
        <taxon>Methanolobus</taxon>
    </lineage>
</organism>
<dbReference type="RefSeq" id="WP_135388209.1">
    <property type="nucleotide sequence ID" value="NZ_PGGK01000001.1"/>
</dbReference>
<evidence type="ECO:0000259" key="3">
    <source>
        <dbReference type="Pfam" id="PF16268"/>
    </source>
</evidence>
<name>A0A4E0Q9F2_9EURY</name>
<evidence type="ECO:0000313" key="4">
    <source>
        <dbReference type="EMBL" id="TGC11540.1"/>
    </source>
</evidence>
<keyword evidence="4" id="KW-0808">Transferase</keyword>
<dbReference type="InterPro" id="IPR053177">
    <property type="entry name" value="ADP-glucose_phosphorylase"/>
</dbReference>
<dbReference type="Proteomes" id="UP000297295">
    <property type="component" value="Unassembled WGS sequence"/>
</dbReference>
<dbReference type="GO" id="GO:0006012">
    <property type="term" value="P:galactose metabolic process"/>
    <property type="evidence" value="ECO:0007669"/>
    <property type="project" value="InterPro"/>
</dbReference>
<comment type="caution">
    <text evidence="4">The sequence shown here is derived from an EMBL/GenBank/DDBJ whole genome shotgun (WGS) entry which is preliminary data.</text>
</comment>
<dbReference type="AlphaFoldDB" id="A0A4E0Q9F2"/>
<proteinExistence type="predicted"/>
<feature type="binding site" evidence="2">
    <location>
        <position position="42"/>
    </location>
    <ligand>
        <name>Zn(2+)</name>
        <dbReference type="ChEBI" id="CHEBI:29105"/>
    </ligand>
</feature>
<dbReference type="PANTHER" id="PTHR42763">
    <property type="entry name" value="ADP-GLUCOSE PHOSPHORYLASE"/>
    <property type="match status" value="1"/>
</dbReference>
<feature type="domain" description="DUF4921" evidence="3">
    <location>
        <begin position="139"/>
        <end position="315"/>
    </location>
</feature>
<dbReference type="GO" id="GO:0008108">
    <property type="term" value="F:UDP-glucose:hexose-1-phosphate uridylyltransferase activity"/>
    <property type="evidence" value="ECO:0007669"/>
    <property type="project" value="InterPro"/>
</dbReference>
<keyword evidence="5" id="KW-1185">Reference proteome</keyword>
<feature type="binding site" evidence="2">
    <location>
        <position position="166"/>
    </location>
    <ligand>
        <name>Zn(2+)</name>
        <dbReference type="ChEBI" id="CHEBI:29105"/>
    </ligand>
</feature>
<dbReference type="Gene3D" id="3.30.428.10">
    <property type="entry name" value="HIT-like"/>
    <property type="match status" value="2"/>
</dbReference>
<evidence type="ECO:0000256" key="2">
    <source>
        <dbReference type="PIRSR" id="PIRSR000808-3"/>
    </source>
</evidence>
<evidence type="ECO:0000313" key="5">
    <source>
        <dbReference type="Proteomes" id="UP000297295"/>
    </source>
</evidence>
<dbReference type="InterPro" id="IPR036265">
    <property type="entry name" value="HIT-like_sf"/>
</dbReference>
<keyword evidence="2" id="KW-0862">Zinc</keyword>
<gene>
    <name evidence="4" type="ORF">CUN85_01335</name>
</gene>
<dbReference type="PIRSF" id="PIRSF000808">
    <property type="entry name" value="GalT"/>
    <property type="match status" value="1"/>
</dbReference>
<protein>
    <submittedName>
        <fullName evidence="4">Sulfate adenylyltransferase</fullName>
    </submittedName>
</protein>
<keyword evidence="4" id="KW-0548">Nucleotidyltransferase</keyword>
<evidence type="ECO:0000256" key="1">
    <source>
        <dbReference type="PIRSR" id="PIRSR000808-1"/>
    </source>
</evidence>
<feature type="binding site" evidence="2">
    <location>
        <position position="39"/>
    </location>
    <ligand>
        <name>Zn(2+)</name>
        <dbReference type="ChEBI" id="CHEBI:29105"/>
    </ligand>
</feature>
<feature type="active site" description="Tele-UMP-histidine intermediate" evidence="1">
    <location>
        <position position="168"/>
    </location>
</feature>
<dbReference type="PANTHER" id="PTHR42763:SF2">
    <property type="entry name" value="ADP-GLUCOSE PHOSPHORYLASE"/>
    <property type="match status" value="1"/>
</dbReference>
<dbReference type="InterPro" id="IPR032576">
    <property type="entry name" value="DUF4921"/>
</dbReference>
<dbReference type="InterPro" id="IPR001937">
    <property type="entry name" value="GalP_UDPtransf1"/>
</dbReference>
<dbReference type="GO" id="GO:0008270">
    <property type="term" value="F:zinc ion binding"/>
    <property type="evidence" value="ECO:0007669"/>
    <property type="project" value="InterPro"/>
</dbReference>
<dbReference type="Pfam" id="PF16268">
    <property type="entry name" value="DUF4921"/>
    <property type="match status" value="1"/>
</dbReference>
<keyword evidence="2" id="KW-0479">Metal-binding</keyword>
<sequence length="324" mass="36752">MSEIRKHYFLDEYCIIASDRGKRPSAAEARDVGRASSGCVFCQGNEDRTPPATAVYKGGEILRDGEGQRVSGWDVRCIPNMFPALSPDTEEVSSPDPEIMQGYGFHEVIVESPRHEDRLNLFSDEKMLFLMQVYRDRVMYYRSRDGVRYVSLFKNLGKKAGASLGHTHSQLIAIPFVPPSLQKEIRAIEGLDKCPYCVIVEKEIDSQRLVCRNQDFVVIAPFCSKVPYELWILPLEHVNHISGFSDRLLLSLGKCLRSAISRLDATIPELAYNYMIFQAEEPDYHFNIRIQPATSIAAGFEKNTDIHINSIPPELAVKHLLDRE</sequence>
<feature type="binding site" evidence="2">
    <location>
        <position position="115"/>
    </location>
    <ligand>
        <name>Zn(2+)</name>
        <dbReference type="ChEBI" id="CHEBI:29105"/>
    </ligand>
</feature>
<reference evidence="4 5" key="1">
    <citation type="submission" date="2017-11" db="EMBL/GenBank/DDBJ databases">
        <title>Isolation and Characterization of Methanogenic Archaea from Saline Meromictic Lake at Siberia.</title>
        <authorList>
            <person name="Shen Y."/>
            <person name="Huang H.-H."/>
            <person name="Lai M.-C."/>
            <person name="Chen S.-C."/>
        </authorList>
    </citation>
    <scope>NUCLEOTIDE SEQUENCE [LARGE SCALE GENOMIC DNA]</scope>
    <source>
        <strain evidence="4 5">SY-01</strain>
    </source>
</reference>
<comment type="cofactor">
    <cofactor evidence="2">
        <name>Zn(2+)</name>
        <dbReference type="ChEBI" id="CHEBI:29105"/>
    </cofactor>
    <text evidence="2">Binds 1 zinc ion per subunit.</text>
</comment>
<dbReference type="OrthoDB" id="7650at2157"/>
<accession>A0A4E0Q9F2</accession>
<dbReference type="EMBL" id="PGGK01000001">
    <property type="protein sequence ID" value="TGC11540.1"/>
    <property type="molecule type" value="Genomic_DNA"/>
</dbReference>